<feature type="transmembrane region" description="Helical" evidence="1">
    <location>
        <begin position="26"/>
        <end position="48"/>
    </location>
</feature>
<dbReference type="InterPro" id="IPR032307">
    <property type="entry name" value="PepSY_TM-like_2"/>
</dbReference>
<dbReference type="RefSeq" id="WP_311184042.1">
    <property type="nucleotide sequence ID" value="NZ_CP115543.1"/>
</dbReference>
<accession>A0ABY9YGH1</accession>
<dbReference type="PANTHER" id="PTHR40115">
    <property type="entry name" value="INNER MEMBRANE PROTEIN WITH PEPSY TM HELIX"/>
    <property type="match status" value="1"/>
</dbReference>
<keyword evidence="1" id="KW-0812">Transmembrane</keyword>
<dbReference type="EMBL" id="CP115543">
    <property type="protein sequence ID" value="WNH49726.1"/>
    <property type="molecule type" value="Genomic_DNA"/>
</dbReference>
<dbReference type="Pfam" id="PF16357">
    <property type="entry name" value="PepSY_TM_like_2"/>
    <property type="match status" value="1"/>
</dbReference>
<evidence type="ECO:0000313" key="2">
    <source>
        <dbReference type="EMBL" id="WNH49726.1"/>
    </source>
</evidence>
<proteinExistence type="predicted"/>
<evidence type="ECO:0000256" key="1">
    <source>
        <dbReference type="SAM" id="Phobius"/>
    </source>
</evidence>
<sequence length="213" mass="23657">MATSAPSTAVQQQQSRGFWLRTLHQWHWISSAVCLIGMLLFAVTGITLNHAAKIEATPQVVNRQLELPADLLGQLGDRTDGNAPVPRPTARWLDRELGISVGRRPAEWSPEEIYLSMPSPGGDAWLSIDRESGAVEYEATSRGWVSYFNDLHKGRNAGPAWGWFLDIFAAACLVFCITGLFLLHLHARQRRMTWPLVGLGLMVPLLIALILIH</sequence>
<keyword evidence="3" id="KW-1185">Reference proteome</keyword>
<dbReference type="PANTHER" id="PTHR40115:SF1">
    <property type="entry name" value="INNER MEMBRANE PROTEIN WITH PEPSY TM HELIX"/>
    <property type="match status" value="1"/>
</dbReference>
<feature type="transmembrane region" description="Helical" evidence="1">
    <location>
        <begin position="192"/>
        <end position="212"/>
    </location>
</feature>
<protein>
    <submittedName>
        <fullName evidence="2">PepSY-associated TM helix domain-containing protein</fullName>
    </submittedName>
</protein>
<organism evidence="2 3">
    <name type="scientific">Stenotrophomonas aracearum</name>
    <dbReference type="NCBI Taxonomy" id="3003272"/>
    <lineage>
        <taxon>Bacteria</taxon>
        <taxon>Pseudomonadati</taxon>
        <taxon>Pseudomonadota</taxon>
        <taxon>Gammaproteobacteria</taxon>
        <taxon>Lysobacterales</taxon>
        <taxon>Lysobacteraceae</taxon>
        <taxon>Stenotrophomonas</taxon>
    </lineage>
</organism>
<evidence type="ECO:0000313" key="3">
    <source>
        <dbReference type="Proteomes" id="UP001305421"/>
    </source>
</evidence>
<name>A0ABY9YGH1_9GAMM</name>
<keyword evidence="1" id="KW-0472">Membrane</keyword>
<dbReference type="Proteomes" id="UP001305421">
    <property type="component" value="Chromosome"/>
</dbReference>
<feature type="transmembrane region" description="Helical" evidence="1">
    <location>
        <begin position="163"/>
        <end position="186"/>
    </location>
</feature>
<keyword evidence="1" id="KW-1133">Transmembrane helix</keyword>
<reference evidence="2 3" key="1">
    <citation type="submission" date="2022-12" db="EMBL/GenBank/DDBJ databases">
        <title>Two new species, Stenotrophomonas aracearum and Stenotrophomonas oahuensis, isolated from Anthurium (Araceae family) in Hawaii.</title>
        <authorList>
            <person name="Chunag S.C."/>
            <person name="Dobhal S."/>
            <person name="Alvarez A."/>
            <person name="Arif M."/>
        </authorList>
    </citation>
    <scope>NUCLEOTIDE SEQUENCE [LARGE SCALE GENOMIC DNA]</scope>
    <source>
        <strain evidence="2 3">A5588</strain>
    </source>
</reference>
<gene>
    <name evidence="2" type="ORF">PDM28_05270</name>
</gene>